<dbReference type="AlphaFoldDB" id="A0ABD3SE58"/>
<accession>A0ABD3SE58</accession>
<dbReference type="PROSITE" id="PS50800">
    <property type="entry name" value="SAP"/>
    <property type="match status" value="1"/>
</dbReference>
<feature type="region of interest" description="Disordered" evidence="1">
    <location>
        <begin position="256"/>
        <end position="300"/>
    </location>
</feature>
<dbReference type="SUPFAM" id="SSF68906">
    <property type="entry name" value="SAP domain"/>
    <property type="match status" value="1"/>
</dbReference>
<evidence type="ECO:0000313" key="4">
    <source>
        <dbReference type="Proteomes" id="UP001530377"/>
    </source>
</evidence>
<dbReference type="Proteomes" id="UP001530377">
    <property type="component" value="Unassembled WGS sequence"/>
</dbReference>
<feature type="compositionally biased region" description="Polar residues" evidence="1">
    <location>
        <begin position="284"/>
        <end position="300"/>
    </location>
</feature>
<name>A0ABD3SE58_9STRA</name>
<protein>
    <recommendedName>
        <fullName evidence="2">SAP domain-containing protein</fullName>
    </recommendedName>
</protein>
<sequence length="331" mass="36999">MRGITERSSWNGGEYGFEANSGEEERERKRRTAEVYKERSLRDGRESSFDKRNPRREIDGRPEWAGRGKRRPGSVWQSRDSEDERIMASSKTHDGAGKEGDFFDSLMSELSNDLRDGRSEDREPRSRGGRNHDYAGPNAKVTERSRGAEDSFFENLMSELGGALDEPSSSPSGKVKSQRNLNDDDFFSSLEAELSQSLGGCFGSGIKQEIEEYSNDDDFFASLEQEMGKSLSRGNVDDEEMQDDFFSSLIKDVANELESPRKKQTKSESRKDVSPFTSLADEGTGSTQVSTKGNDDLSSLTVPELKDLLRSKGLKVGGNKLELINRLQSHS</sequence>
<dbReference type="Pfam" id="PF02037">
    <property type="entry name" value="SAP"/>
    <property type="match status" value="1"/>
</dbReference>
<gene>
    <name evidence="3" type="ORF">ACHAXA_005974</name>
</gene>
<feature type="compositionally biased region" description="Basic and acidic residues" evidence="1">
    <location>
        <begin position="258"/>
        <end position="273"/>
    </location>
</feature>
<feature type="compositionally biased region" description="Basic and acidic residues" evidence="1">
    <location>
        <begin position="112"/>
        <end position="133"/>
    </location>
</feature>
<feature type="compositionally biased region" description="Basic and acidic residues" evidence="1">
    <location>
        <begin position="23"/>
        <end position="66"/>
    </location>
</feature>
<dbReference type="EMBL" id="JALLPB020000054">
    <property type="protein sequence ID" value="KAL3822809.1"/>
    <property type="molecule type" value="Genomic_DNA"/>
</dbReference>
<feature type="compositionally biased region" description="Polar residues" evidence="1">
    <location>
        <begin position="1"/>
        <end position="11"/>
    </location>
</feature>
<feature type="region of interest" description="Disordered" evidence="1">
    <location>
        <begin position="1"/>
        <end position="181"/>
    </location>
</feature>
<comment type="caution">
    <text evidence="3">The sequence shown here is derived from an EMBL/GenBank/DDBJ whole genome shotgun (WGS) entry which is preliminary data.</text>
</comment>
<dbReference type="InterPro" id="IPR003034">
    <property type="entry name" value="SAP_dom"/>
</dbReference>
<evidence type="ECO:0000313" key="3">
    <source>
        <dbReference type="EMBL" id="KAL3822809.1"/>
    </source>
</evidence>
<feature type="compositionally biased region" description="Basic and acidic residues" evidence="1">
    <location>
        <begin position="79"/>
        <end position="101"/>
    </location>
</feature>
<proteinExistence type="predicted"/>
<feature type="domain" description="SAP" evidence="2">
    <location>
        <begin position="297"/>
        <end position="331"/>
    </location>
</feature>
<evidence type="ECO:0000259" key="2">
    <source>
        <dbReference type="PROSITE" id="PS50800"/>
    </source>
</evidence>
<organism evidence="3 4">
    <name type="scientific">Cyclostephanos tholiformis</name>
    <dbReference type="NCBI Taxonomy" id="382380"/>
    <lineage>
        <taxon>Eukaryota</taxon>
        <taxon>Sar</taxon>
        <taxon>Stramenopiles</taxon>
        <taxon>Ochrophyta</taxon>
        <taxon>Bacillariophyta</taxon>
        <taxon>Coscinodiscophyceae</taxon>
        <taxon>Thalassiosirophycidae</taxon>
        <taxon>Stephanodiscales</taxon>
        <taxon>Stephanodiscaceae</taxon>
        <taxon>Cyclostephanos</taxon>
    </lineage>
</organism>
<dbReference type="InterPro" id="IPR036361">
    <property type="entry name" value="SAP_dom_sf"/>
</dbReference>
<keyword evidence="4" id="KW-1185">Reference proteome</keyword>
<dbReference type="Gene3D" id="1.10.720.30">
    <property type="entry name" value="SAP domain"/>
    <property type="match status" value="1"/>
</dbReference>
<reference evidence="3 4" key="1">
    <citation type="submission" date="2024-10" db="EMBL/GenBank/DDBJ databases">
        <title>Updated reference genomes for cyclostephanoid diatoms.</title>
        <authorList>
            <person name="Roberts W.R."/>
            <person name="Alverson A.J."/>
        </authorList>
    </citation>
    <scope>NUCLEOTIDE SEQUENCE [LARGE SCALE GENOMIC DNA]</scope>
    <source>
        <strain evidence="3 4">AJA228-03</strain>
    </source>
</reference>
<dbReference type="SMART" id="SM00513">
    <property type="entry name" value="SAP"/>
    <property type="match status" value="1"/>
</dbReference>
<evidence type="ECO:0000256" key="1">
    <source>
        <dbReference type="SAM" id="MobiDB-lite"/>
    </source>
</evidence>